<feature type="compositionally biased region" description="Polar residues" evidence="1">
    <location>
        <begin position="11"/>
        <end position="25"/>
    </location>
</feature>
<proteinExistence type="predicted"/>
<dbReference type="Proteomes" id="UP000799118">
    <property type="component" value="Unassembled WGS sequence"/>
</dbReference>
<dbReference type="OrthoDB" id="2528184at2759"/>
<feature type="region of interest" description="Disordered" evidence="1">
    <location>
        <begin position="1"/>
        <end position="57"/>
    </location>
</feature>
<evidence type="ECO:0000313" key="2">
    <source>
        <dbReference type="EMBL" id="KAE9386692.1"/>
    </source>
</evidence>
<name>A0A6A4GLQ6_9AGAR</name>
<protein>
    <submittedName>
        <fullName evidence="2">Uncharacterized protein</fullName>
    </submittedName>
</protein>
<feature type="compositionally biased region" description="Basic residues" evidence="1">
    <location>
        <begin position="1"/>
        <end position="10"/>
    </location>
</feature>
<reference evidence="2" key="1">
    <citation type="journal article" date="2019" name="Environ. Microbiol.">
        <title>Fungal ecological strategies reflected in gene transcription - a case study of two litter decomposers.</title>
        <authorList>
            <person name="Barbi F."/>
            <person name="Kohler A."/>
            <person name="Barry K."/>
            <person name="Baskaran P."/>
            <person name="Daum C."/>
            <person name="Fauchery L."/>
            <person name="Ihrmark K."/>
            <person name="Kuo A."/>
            <person name="LaButti K."/>
            <person name="Lipzen A."/>
            <person name="Morin E."/>
            <person name="Grigoriev I.V."/>
            <person name="Henrissat B."/>
            <person name="Lindahl B."/>
            <person name="Martin F."/>
        </authorList>
    </citation>
    <scope>NUCLEOTIDE SEQUENCE</scope>
    <source>
        <strain evidence="2">JB14</strain>
    </source>
</reference>
<dbReference type="AlphaFoldDB" id="A0A6A4GLQ6"/>
<gene>
    <name evidence="2" type="ORF">BT96DRAFT_928051</name>
</gene>
<sequence>MAHKRSRSHSRNASISLSTTLPMTNSMSTLASSAASSKRDSRHRRRSSVSTRHDSAEIMGVSVPENVWEVKADLDTFNPEKDSISRIALLALEGKQVNLDKVETPETLPTSMNTLTGSLIASSKRDLFKPSSSKDQLHTLVEEEEEEEESPIVPVVMPIRKPRTRPATCRPAYTVTNSRYPSSLYLVTSNPSDDITSPTPSRARPVLNVYIDSTVHETICRPTKCGSISYKSSSSSMFSAAGLPTPEMTPTFAERHNSVSLGINASASDEAFSPQQANNANANLSSAANHLVPANRISYSGLTTRC</sequence>
<keyword evidence="3" id="KW-1185">Reference proteome</keyword>
<dbReference type="EMBL" id="ML769856">
    <property type="protein sequence ID" value="KAE9386692.1"/>
    <property type="molecule type" value="Genomic_DNA"/>
</dbReference>
<accession>A0A6A4GLQ6</accession>
<evidence type="ECO:0000313" key="3">
    <source>
        <dbReference type="Proteomes" id="UP000799118"/>
    </source>
</evidence>
<evidence type="ECO:0000256" key="1">
    <source>
        <dbReference type="SAM" id="MobiDB-lite"/>
    </source>
</evidence>
<feature type="compositionally biased region" description="Low complexity" evidence="1">
    <location>
        <begin position="26"/>
        <end position="36"/>
    </location>
</feature>
<organism evidence="2 3">
    <name type="scientific">Gymnopus androsaceus JB14</name>
    <dbReference type="NCBI Taxonomy" id="1447944"/>
    <lineage>
        <taxon>Eukaryota</taxon>
        <taxon>Fungi</taxon>
        <taxon>Dikarya</taxon>
        <taxon>Basidiomycota</taxon>
        <taxon>Agaricomycotina</taxon>
        <taxon>Agaricomycetes</taxon>
        <taxon>Agaricomycetidae</taxon>
        <taxon>Agaricales</taxon>
        <taxon>Marasmiineae</taxon>
        <taxon>Omphalotaceae</taxon>
        <taxon>Gymnopus</taxon>
    </lineage>
</organism>